<dbReference type="NCBIfam" id="NF003819">
    <property type="entry name" value="PRK05412.1"/>
    <property type="match status" value="1"/>
</dbReference>
<dbReference type="EMBL" id="JBHRYN010000010">
    <property type="protein sequence ID" value="MFC3701665.1"/>
    <property type="molecule type" value="Genomic_DNA"/>
</dbReference>
<dbReference type="Proteomes" id="UP001595710">
    <property type="component" value="Unassembled WGS sequence"/>
</dbReference>
<evidence type="ECO:0000313" key="2">
    <source>
        <dbReference type="EMBL" id="MFC3701665.1"/>
    </source>
</evidence>
<proteinExistence type="inferred from homology"/>
<dbReference type="CDD" id="cd11740">
    <property type="entry name" value="YajQ_like"/>
    <property type="match status" value="1"/>
</dbReference>
<keyword evidence="1" id="KW-0547">Nucleotide-binding</keyword>
<sequence>MPTFDIVSEVDKEELRNAADNANRELATRFDFRGVEASIELVGDDTITLKCESDFQVRQLEEIAAKNCVKRGISAAFAEVEDEPVHVGKTFTLNMKFKNGLEQPTARNIVKLIKEKGAKVKASIQGDKVRVEGKKRDDLQGVMAMLREEKIEQDLQFNNFRD</sequence>
<reference evidence="3" key="1">
    <citation type="journal article" date="2019" name="Int. J. Syst. Evol. Microbiol.">
        <title>The Global Catalogue of Microorganisms (GCM) 10K type strain sequencing project: providing services to taxonomists for standard genome sequencing and annotation.</title>
        <authorList>
            <consortium name="The Broad Institute Genomics Platform"/>
            <consortium name="The Broad Institute Genome Sequencing Center for Infectious Disease"/>
            <person name="Wu L."/>
            <person name="Ma J."/>
        </authorList>
    </citation>
    <scope>NUCLEOTIDE SEQUENCE [LARGE SCALE GENOMIC DNA]</scope>
    <source>
        <strain evidence="3">CECT 8288</strain>
    </source>
</reference>
<accession>A0ABV7WUS9</accession>
<comment type="function">
    <text evidence="1">Nucleotide-binding protein.</text>
</comment>
<organism evidence="2 3">
    <name type="scientific">Reinekea marina</name>
    <dbReference type="NCBI Taxonomy" id="1310421"/>
    <lineage>
        <taxon>Bacteria</taxon>
        <taxon>Pseudomonadati</taxon>
        <taxon>Pseudomonadota</taxon>
        <taxon>Gammaproteobacteria</taxon>
        <taxon>Oceanospirillales</taxon>
        <taxon>Saccharospirillaceae</taxon>
        <taxon>Reinekea</taxon>
    </lineage>
</organism>
<dbReference type="PANTHER" id="PTHR30476:SF0">
    <property type="entry name" value="UPF0234 PROTEIN YAJQ"/>
    <property type="match status" value="1"/>
</dbReference>
<comment type="similarity">
    <text evidence="1">Belongs to the YajQ family.</text>
</comment>
<gene>
    <name evidence="2" type="ORF">ACFOND_08455</name>
</gene>
<evidence type="ECO:0000256" key="1">
    <source>
        <dbReference type="HAMAP-Rule" id="MF_00632"/>
    </source>
</evidence>
<dbReference type="Pfam" id="PF04461">
    <property type="entry name" value="YajQ"/>
    <property type="match status" value="1"/>
</dbReference>
<dbReference type="RefSeq" id="WP_216000414.1">
    <property type="nucleotide sequence ID" value="NZ_JAUFQI010000001.1"/>
</dbReference>
<protein>
    <recommendedName>
        <fullName evidence="1">Nucleotide-binding protein ACFOND_08455</fullName>
    </recommendedName>
</protein>
<evidence type="ECO:0000313" key="3">
    <source>
        <dbReference type="Proteomes" id="UP001595710"/>
    </source>
</evidence>
<name>A0ABV7WUS9_9GAMM</name>
<comment type="caution">
    <text evidence="2">The sequence shown here is derived from an EMBL/GenBank/DDBJ whole genome shotgun (WGS) entry which is preliminary data.</text>
</comment>
<dbReference type="InterPro" id="IPR007551">
    <property type="entry name" value="YajQ/Smlt4090-like"/>
</dbReference>
<dbReference type="PANTHER" id="PTHR30476">
    <property type="entry name" value="UPF0234 PROTEIN YAJQ"/>
    <property type="match status" value="1"/>
</dbReference>
<dbReference type="HAMAP" id="MF_00632">
    <property type="entry name" value="UPF0234"/>
    <property type="match status" value="1"/>
</dbReference>
<keyword evidence="3" id="KW-1185">Reference proteome</keyword>